<evidence type="ECO:0000313" key="1">
    <source>
        <dbReference type="EMBL" id="GMA84841.1"/>
    </source>
</evidence>
<accession>A0ABQ6JB76</accession>
<evidence type="ECO:0000313" key="2">
    <source>
        <dbReference type="Proteomes" id="UP001157017"/>
    </source>
</evidence>
<dbReference type="EMBL" id="BSUZ01000001">
    <property type="protein sequence ID" value="GMA84841.1"/>
    <property type="molecule type" value="Genomic_DNA"/>
</dbReference>
<protein>
    <submittedName>
        <fullName evidence="1">Uncharacterized protein</fullName>
    </submittedName>
</protein>
<sequence length="63" mass="6596">MAVVMISSEIEEVVEGSDDVVVLRDGRQVGLLRGDAISEEAIMDLIAGAADDAARSHEGEAAR</sequence>
<keyword evidence="2" id="KW-1185">Reference proteome</keyword>
<comment type="caution">
    <text evidence="1">The sequence shown here is derived from an EMBL/GenBank/DDBJ whole genome shotgun (WGS) entry which is preliminary data.</text>
</comment>
<reference evidence="2" key="1">
    <citation type="journal article" date="2019" name="Int. J. Syst. Evol. Microbiol.">
        <title>The Global Catalogue of Microorganisms (GCM) 10K type strain sequencing project: providing services to taxonomists for standard genome sequencing and annotation.</title>
        <authorList>
            <consortium name="The Broad Institute Genomics Platform"/>
            <consortium name="The Broad Institute Genome Sequencing Center for Infectious Disease"/>
            <person name="Wu L."/>
            <person name="Ma J."/>
        </authorList>
    </citation>
    <scope>NUCLEOTIDE SEQUENCE [LARGE SCALE GENOMIC DNA]</scope>
    <source>
        <strain evidence="2">NBRC 108730</strain>
    </source>
</reference>
<dbReference type="Proteomes" id="UP001157017">
    <property type="component" value="Unassembled WGS sequence"/>
</dbReference>
<organism evidence="1 2">
    <name type="scientific">Angustibacter aerolatus</name>
    <dbReference type="NCBI Taxonomy" id="1162965"/>
    <lineage>
        <taxon>Bacteria</taxon>
        <taxon>Bacillati</taxon>
        <taxon>Actinomycetota</taxon>
        <taxon>Actinomycetes</taxon>
        <taxon>Kineosporiales</taxon>
        <taxon>Kineosporiaceae</taxon>
    </lineage>
</organism>
<name>A0ABQ6JB76_9ACTN</name>
<proteinExistence type="predicted"/>
<gene>
    <name evidence="1" type="ORF">GCM10025868_00910</name>
</gene>